<dbReference type="Gene3D" id="3.40.50.2300">
    <property type="match status" value="1"/>
</dbReference>
<dbReference type="InterPro" id="IPR039420">
    <property type="entry name" value="WalR-like"/>
</dbReference>
<proteinExistence type="predicted"/>
<dbReference type="InterPro" id="IPR001789">
    <property type="entry name" value="Sig_transdc_resp-reg_receiver"/>
</dbReference>
<dbReference type="Pfam" id="PF00072">
    <property type="entry name" value="Response_reg"/>
    <property type="match status" value="1"/>
</dbReference>
<dbReference type="CDD" id="cd00383">
    <property type="entry name" value="trans_reg_C"/>
    <property type="match status" value="1"/>
</dbReference>
<dbReference type="EMBL" id="BJUS01000021">
    <property type="protein sequence ID" value="GEK73400.1"/>
    <property type="molecule type" value="Genomic_DNA"/>
</dbReference>
<keyword evidence="7" id="KW-0804">Transcription</keyword>
<keyword evidence="6 9" id="KW-0238">DNA-binding</keyword>
<dbReference type="SMART" id="SM00862">
    <property type="entry name" value="Trans_reg_C"/>
    <property type="match status" value="1"/>
</dbReference>
<evidence type="ECO:0000256" key="4">
    <source>
        <dbReference type="ARBA" id="ARBA00023012"/>
    </source>
</evidence>
<evidence type="ECO:0000313" key="13">
    <source>
        <dbReference type="Proteomes" id="UP000321121"/>
    </source>
</evidence>
<sequence length="231" mass="26018">MRILLVEDDPSLASGIRLALKPEHYTVDILGDGIEALNALRDEEPFDAVILDLGLPRLDGIDLLTRLRRGGHRVPVLVLTARDGIEQRIQGLDAGADDYLTKPFEVDELKARLRALLRRSQGLVSSELRHRGVVLDPENRRVTYQGQPVTLSRREFTLLQEFLSHPGHAFTRDTLARLLYGWDEDVESNAIEVHVHHLRKKLAPELIRTLRGIGYIMDKAPADEAPGNRIP</sequence>
<dbReference type="InterPro" id="IPR036388">
    <property type="entry name" value="WH-like_DNA-bd_sf"/>
</dbReference>
<dbReference type="PROSITE" id="PS51755">
    <property type="entry name" value="OMPR_PHOB"/>
    <property type="match status" value="1"/>
</dbReference>
<dbReference type="Pfam" id="PF00486">
    <property type="entry name" value="Trans_reg_C"/>
    <property type="match status" value="1"/>
</dbReference>
<keyword evidence="5" id="KW-0805">Transcription regulation</keyword>
<evidence type="ECO:0000256" key="2">
    <source>
        <dbReference type="ARBA" id="ARBA00022490"/>
    </source>
</evidence>
<dbReference type="Gene3D" id="1.10.10.10">
    <property type="entry name" value="Winged helix-like DNA-binding domain superfamily/Winged helix DNA-binding domain"/>
    <property type="match status" value="1"/>
</dbReference>
<evidence type="ECO:0000259" key="11">
    <source>
        <dbReference type="PROSITE" id="PS51755"/>
    </source>
</evidence>
<dbReference type="SMART" id="SM00448">
    <property type="entry name" value="REC"/>
    <property type="match status" value="1"/>
</dbReference>
<dbReference type="CDD" id="cd17624">
    <property type="entry name" value="REC_OmpR_PmrA-like"/>
    <property type="match status" value="1"/>
</dbReference>
<keyword evidence="13" id="KW-1185">Reference proteome</keyword>
<evidence type="ECO:0000256" key="7">
    <source>
        <dbReference type="ARBA" id="ARBA00023163"/>
    </source>
</evidence>
<keyword evidence="2" id="KW-0963">Cytoplasm</keyword>
<evidence type="ECO:0000313" key="12">
    <source>
        <dbReference type="EMBL" id="GEK73400.1"/>
    </source>
</evidence>
<evidence type="ECO:0000256" key="3">
    <source>
        <dbReference type="ARBA" id="ARBA00022553"/>
    </source>
</evidence>
<keyword evidence="4" id="KW-0902">Two-component regulatory system</keyword>
<name>A0ABQ0U4P0_9GAMM</name>
<dbReference type="SUPFAM" id="SSF52172">
    <property type="entry name" value="CheY-like"/>
    <property type="match status" value="1"/>
</dbReference>
<gene>
    <name evidence="12" type="ORF">HHA04nite_19440</name>
</gene>
<reference evidence="12 13" key="1">
    <citation type="submission" date="2019-07" db="EMBL/GenBank/DDBJ databases">
        <title>Whole genome shotgun sequence of Halomonas halophila NBRC 102604.</title>
        <authorList>
            <person name="Hosoyama A."/>
            <person name="Uohara A."/>
            <person name="Ohji S."/>
            <person name="Ichikawa N."/>
        </authorList>
    </citation>
    <scope>NUCLEOTIDE SEQUENCE [LARGE SCALE GENOMIC DNA]</scope>
    <source>
        <strain evidence="12 13">NBRC 102604</strain>
    </source>
</reference>
<dbReference type="Proteomes" id="UP000321121">
    <property type="component" value="Unassembled WGS sequence"/>
</dbReference>
<dbReference type="Gene3D" id="6.10.250.690">
    <property type="match status" value="1"/>
</dbReference>
<dbReference type="PANTHER" id="PTHR48111">
    <property type="entry name" value="REGULATOR OF RPOS"/>
    <property type="match status" value="1"/>
</dbReference>
<evidence type="ECO:0000259" key="10">
    <source>
        <dbReference type="PROSITE" id="PS50110"/>
    </source>
</evidence>
<feature type="modified residue" description="4-aspartylphosphate" evidence="8">
    <location>
        <position position="52"/>
    </location>
</feature>
<dbReference type="PROSITE" id="PS50110">
    <property type="entry name" value="RESPONSE_REGULATORY"/>
    <property type="match status" value="1"/>
</dbReference>
<evidence type="ECO:0000256" key="5">
    <source>
        <dbReference type="ARBA" id="ARBA00023015"/>
    </source>
</evidence>
<organism evidence="12 13">
    <name type="scientific">Halomonas halophila</name>
    <dbReference type="NCBI Taxonomy" id="29573"/>
    <lineage>
        <taxon>Bacteria</taxon>
        <taxon>Pseudomonadati</taxon>
        <taxon>Pseudomonadota</taxon>
        <taxon>Gammaproteobacteria</taxon>
        <taxon>Oceanospirillales</taxon>
        <taxon>Halomonadaceae</taxon>
        <taxon>Halomonas</taxon>
    </lineage>
</organism>
<accession>A0ABQ0U4P0</accession>
<comment type="caution">
    <text evidence="12">The sequence shown here is derived from an EMBL/GenBank/DDBJ whole genome shotgun (WGS) entry which is preliminary data.</text>
</comment>
<dbReference type="RefSeq" id="WP_035599536.1">
    <property type="nucleotide sequence ID" value="NZ_BJUS01000021.1"/>
</dbReference>
<dbReference type="GO" id="GO:0003677">
    <property type="term" value="F:DNA binding"/>
    <property type="evidence" value="ECO:0007669"/>
    <property type="project" value="UniProtKB-KW"/>
</dbReference>
<dbReference type="PANTHER" id="PTHR48111:SF35">
    <property type="entry name" value="TRANSCRIPTIONAL REGULATORY PROTEIN QSEB"/>
    <property type="match status" value="1"/>
</dbReference>
<evidence type="ECO:0000256" key="8">
    <source>
        <dbReference type="PROSITE-ProRule" id="PRU00169"/>
    </source>
</evidence>
<feature type="DNA-binding region" description="OmpR/PhoB-type" evidence="9">
    <location>
        <begin position="125"/>
        <end position="219"/>
    </location>
</feature>
<protein>
    <submittedName>
        <fullName evidence="12">DNA-binding response regulator</fullName>
    </submittedName>
</protein>
<evidence type="ECO:0000256" key="9">
    <source>
        <dbReference type="PROSITE-ProRule" id="PRU01091"/>
    </source>
</evidence>
<keyword evidence="3 8" id="KW-0597">Phosphoprotein</keyword>
<evidence type="ECO:0000256" key="6">
    <source>
        <dbReference type="ARBA" id="ARBA00023125"/>
    </source>
</evidence>
<evidence type="ECO:0000256" key="1">
    <source>
        <dbReference type="ARBA" id="ARBA00004496"/>
    </source>
</evidence>
<feature type="domain" description="Response regulatory" evidence="10">
    <location>
        <begin position="2"/>
        <end position="117"/>
    </location>
</feature>
<feature type="domain" description="OmpR/PhoB-type" evidence="11">
    <location>
        <begin position="125"/>
        <end position="219"/>
    </location>
</feature>
<dbReference type="InterPro" id="IPR011006">
    <property type="entry name" value="CheY-like_superfamily"/>
</dbReference>
<comment type="subcellular location">
    <subcellularLocation>
        <location evidence="1">Cytoplasm</location>
    </subcellularLocation>
</comment>
<dbReference type="InterPro" id="IPR001867">
    <property type="entry name" value="OmpR/PhoB-type_DNA-bd"/>
</dbReference>